<evidence type="ECO:0000259" key="7">
    <source>
        <dbReference type="Pfam" id="PF23354"/>
    </source>
</evidence>
<dbReference type="InterPro" id="IPR021717">
    <property type="entry name" value="Nucleoporin_Nup160"/>
</dbReference>
<organism evidence="8 9">
    <name type="scientific">Diploptera punctata</name>
    <name type="common">Pacific beetle cockroach</name>
    <dbReference type="NCBI Taxonomy" id="6984"/>
    <lineage>
        <taxon>Eukaryota</taxon>
        <taxon>Metazoa</taxon>
        <taxon>Ecdysozoa</taxon>
        <taxon>Arthropoda</taxon>
        <taxon>Hexapoda</taxon>
        <taxon>Insecta</taxon>
        <taxon>Pterygota</taxon>
        <taxon>Neoptera</taxon>
        <taxon>Polyneoptera</taxon>
        <taxon>Dictyoptera</taxon>
        <taxon>Blattodea</taxon>
        <taxon>Blaberoidea</taxon>
        <taxon>Blaberidae</taxon>
        <taxon>Diplopterinae</taxon>
        <taxon>Diploptera</taxon>
    </lineage>
</organism>
<dbReference type="GO" id="GO:0017056">
    <property type="term" value="F:structural constituent of nuclear pore"/>
    <property type="evidence" value="ECO:0007669"/>
    <property type="project" value="TreeGrafter"/>
</dbReference>
<dbReference type="GO" id="GO:0005643">
    <property type="term" value="C:nuclear pore"/>
    <property type="evidence" value="ECO:0007669"/>
    <property type="project" value="UniProtKB-ARBA"/>
</dbReference>
<feature type="domain" description="NUP160 middle TPR" evidence="7">
    <location>
        <begin position="818"/>
        <end position="1081"/>
    </location>
</feature>
<gene>
    <name evidence="8" type="ORF">L9F63_004167</name>
</gene>
<feature type="non-terminal residue" evidence="8">
    <location>
        <position position="1"/>
    </location>
</feature>
<dbReference type="InterPro" id="IPR059141">
    <property type="entry name" value="Beta-prop_Nup120_160"/>
</dbReference>
<dbReference type="PANTHER" id="PTHR21286">
    <property type="entry name" value="NUCLEAR PORE COMPLEX PROTEIN NUP160"/>
    <property type="match status" value="1"/>
</dbReference>
<evidence type="ECO:0000313" key="9">
    <source>
        <dbReference type="Proteomes" id="UP001233999"/>
    </source>
</evidence>
<feature type="domain" description="Nucleoporin Nup120/160 beta-propeller" evidence="4">
    <location>
        <begin position="60"/>
        <end position="533"/>
    </location>
</feature>
<dbReference type="PANTHER" id="PTHR21286:SF0">
    <property type="entry name" value="NUCLEAR PORE COMPLEX PROTEIN NUP160"/>
    <property type="match status" value="1"/>
</dbReference>
<dbReference type="Pfam" id="PF23347">
    <property type="entry name" value="TPR_Nup160_C"/>
    <property type="match status" value="1"/>
</dbReference>
<keyword evidence="9" id="KW-1185">Reference proteome</keyword>
<evidence type="ECO:0000259" key="4">
    <source>
        <dbReference type="Pfam" id="PF11715"/>
    </source>
</evidence>
<dbReference type="Pfam" id="PF23354">
    <property type="entry name" value="TPR_NUP160_120_M"/>
    <property type="match status" value="1"/>
</dbReference>
<dbReference type="InterPro" id="IPR056535">
    <property type="entry name" value="TPR_NUP160_M"/>
</dbReference>
<evidence type="ECO:0000313" key="8">
    <source>
        <dbReference type="EMBL" id="KAJ9580150.1"/>
    </source>
</evidence>
<feature type="domain" description="NUP160 C-terminal TPR" evidence="6">
    <location>
        <begin position="1133"/>
        <end position="1229"/>
    </location>
</feature>
<dbReference type="InterPro" id="IPR056547">
    <property type="entry name" value="NUP160_helical"/>
</dbReference>
<dbReference type="AlphaFoldDB" id="A0AAD8E7I4"/>
<reference evidence="8" key="2">
    <citation type="submission" date="2023-05" db="EMBL/GenBank/DDBJ databases">
        <authorList>
            <person name="Fouks B."/>
        </authorList>
    </citation>
    <scope>NUCLEOTIDE SEQUENCE</scope>
    <source>
        <strain evidence="8">Stay&amp;Tobe</strain>
        <tissue evidence="8">Testes</tissue>
    </source>
</reference>
<dbReference type="Pfam" id="PF11715">
    <property type="entry name" value="Beta-prop_Nup120_160"/>
    <property type="match status" value="1"/>
</dbReference>
<keyword evidence="3" id="KW-0539">Nucleus</keyword>
<name>A0AAD8E7I4_DIPPU</name>
<accession>A0AAD8E7I4</accession>
<reference evidence="8" key="1">
    <citation type="journal article" date="2023" name="IScience">
        <title>Live-bearing cockroach genome reveals convergent evolutionary mechanisms linked to viviparity in insects and beyond.</title>
        <authorList>
            <person name="Fouks B."/>
            <person name="Harrison M.C."/>
            <person name="Mikhailova A.A."/>
            <person name="Marchal E."/>
            <person name="English S."/>
            <person name="Carruthers M."/>
            <person name="Jennings E.C."/>
            <person name="Chiamaka E.L."/>
            <person name="Frigard R.A."/>
            <person name="Pippel M."/>
            <person name="Attardo G.M."/>
            <person name="Benoit J.B."/>
            <person name="Bornberg-Bauer E."/>
            <person name="Tobe S.S."/>
        </authorList>
    </citation>
    <scope>NUCLEOTIDE SEQUENCE</scope>
    <source>
        <strain evidence="8">Stay&amp;Tobe</strain>
    </source>
</reference>
<dbReference type="Pfam" id="PF23345">
    <property type="entry name" value="NUP160_helical"/>
    <property type="match status" value="1"/>
</dbReference>
<evidence type="ECO:0000259" key="5">
    <source>
        <dbReference type="Pfam" id="PF23345"/>
    </source>
</evidence>
<evidence type="ECO:0000256" key="1">
    <source>
        <dbReference type="ARBA" id="ARBA00004123"/>
    </source>
</evidence>
<dbReference type="EMBL" id="JASPKZ010008358">
    <property type="protein sequence ID" value="KAJ9580150.1"/>
    <property type="molecule type" value="Genomic_DNA"/>
</dbReference>
<evidence type="ECO:0000256" key="2">
    <source>
        <dbReference type="ARBA" id="ARBA00022448"/>
    </source>
</evidence>
<dbReference type="InterPro" id="IPR056536">
    <property type="entry name" value="TPR_NUP160_C"/>
</dbReference>
<sequence>MGDFPLGFREVIPDQTLPEKWKEFTLNTGGTQSTLQDIQVPERAGGYCYKDSTKHYTRNRFIYWRICHDVVELVEHSLDVNLVGNSVRYKFQDTPVLEGITIHETYNCVLVLIATVSSVHRLAFPHPDRINKQDHLFTQYPDLSIASIFSEATLNAAKDPTTFYVINNTLANTPLPQTSASWLSVNEEALFALAYSTGPILLIRMGSHGVVSVYELKQETIMPRFLSGIAGALRGKQNDSNVAVSMVLHSMGLETYLFSLHRDGNLRMWSCSRAQCVAMTDVLSDTAETGRNLTQGAQSHVLRKAVGQNDSQLYLGVFLCFASESEVCILKPVNESGVFKFIRQCTVFAPDHDLVDFALGGGQLWAVWRTTQGDAAVSCARLDSNSPEWQPAVLEQPPERDYVVTDPDTDPRQAYISYIFHPGQFPLSIITKALSIYRRSTLLTDVTVLASVLKERVCVAVEAEIQSEVQDYELSDDDYLEVANRCWSRFYSCCVQYHQAGTRPIGLVLLDQSGVVLVKKQQFSLLRPMDSLEHLLLVGPEQCMPQQFSTTPVLSEDPDTCMDLLRVISVLVSLENQLPDEVKTAFERELYQLKIPDQTVADITRELMSGDDKVLDQQFISALCKKLEYVKDIYPAMLMLIQALTLDVGQPKQMVIDDITPESSRLLLSVSHLYSSNLGVSTIAQSLHQIAVVRFSICRNLLILQQLLVCHQKLSYLMDSSAYYVVMWVSETPATANVAANILESSLQRMTTSIRRGNILTSRRSQMRTLTLLELFVQSSGSVHAHSLLSQMQLDEELIPMWHTSMLTYITLIGQLVWPVCRHFVFPEFLLASCQHLLIQEYVRLLHGWCEWNNCSRKFLLGSALLDMGEPYKAYDLLVQAAKGVMTDDFMASKLVPAVDGISEQRLLVLYYLKMFEQQRCSDCVINVANTAISVASTDDPDLPTLHSLVFCHHLKLGHHQEAYHSLIANPDAARRKDCLRQLVVTLFERKRLDILADFPYQGMYEDLERIVESRARSLDLLSSNFYNFLYSFHVKKGNLRKAASVMYEQGMRLSQETTSGADSLQRQAKCYLACLNTLRLVDPKYAWIVKPVPHTDIDKEEDDLPAGMSPKRHSDGEQVFQHTLKRQVQVLEIPDIRKEYELVNARLRLMKHSPDLYSTVGARLSAGELVAILTSVGMYQVALKLCHMFSLPQEGVFEGLAAACVKLMTEDTDRESGGAWDWLVENDFS</sequence>
<keyword evidence="2" id="KW-0813">Transport</keyword>
<comment type="caution">
    <text evidence="8">The sequence shown here is derived from an EMBL/GenBank/DDBJ whole genome shotgun (WGS) entry which is preliminary data.</text>
</comment>
<comment type="subcellular location">
    <subcellularLocation>
        <location evidence="1">Nucleus</location>
    </subcellularLocation>
</comment>
<proteinExistence type="predicted"/>
<feature type="domain" description="NUP160 helical" evidence="5">
    <location>
        <begin position="557"/>
        <end position="776"/>
    </location>
</feature>
<dbReference type="Proteomes" id="UP001233999">
    <property type="component" value="Unassembled WGS sequence"/>
</dbReference>
<evidence type="ECO:0000259" key="6">
    <source>
        <dbReference type="Pfam" id="PF23347"/>
    </source>
</evidence>
<protein>
    <submittedName>
        <fullName evidence="8">Uncharacterized protein</fullName>
    </submittedName>
</protein>
<evidence type="ECO:0000256" key="3">
    <source>
        <dbReference type="ARBA" id="ARBA00023242"/>
    </source>
</evidence>